<sequence length="198" mass="21570">MAEDDDSDSSSIALECPLETMLDPTLAGDVSKASTIELLSAMSARELCRTSDACACARGCRFKKYVDCDELWWPKCAEAWYEPGEAPRCPGKAPKDKKSWKNAYLALRPEDGPTPAETARREAKIAKREALMEKWREENAAGVGAMRGRAIGVGDVTAPTNMSDKAAMRAFYKSVRAKPRGKSARGSYAPVPGPFTED</sequence>
<dbReference type="Proteomes" id="UP000195557">
    <property type="component" value="Unassembled WGS sequence"/>
</dbReference>
<organism evidence="2">
    <name type="scientific">Ostreococcus tauri</name>
    <name type="common">Marine green alga</name>
    <dbReference type="NCBI Taxonomy" id="70448"/>
    <lineage>
        <taxon>Eukaryota</taxon>
        <taxon>Viridiplantae</taxon>
        <taxon>Chlorophyta</taxon>
        <taxon>Mamiellophyceae</taxon>
        <taxon>Mamiellales</taxon>
        <taxon>Bathycoccaceae</taxon>
        <taxon>Ostreococcus</taxon>
    </lineage>
</organism>
<accession>A0A1Y5ICW3</accession>
<dbReference type="AlphaFoldDB" id="A0A1Y5ICW3"/>
<protein>
    <submittedName>
        <fullName evidence="2">Uncharacterized protein</fullName>
    </submittedName>
</protein>
<evidence type="ECO:0000256" key="1">
    <source>
        <dbReference type="SAM" id="MobiDB-lite"/>
    </source>
</evidence>
<name>A0A1Y5ICW3_OSTTA</name>
<proteinExistence type="predicted"/>
<reference evidence="2" key="1">
    <citation type="submission" date="2017-04" db="EMBL/GenBank/DDBJ databases">
        <title>Population genomics of picophytoplankton unveils novel chromosome hypervariability.</title>
        <authorList>
            <consortium name="DOE Joint Genome Institute"/>
            <person name="Blanc-Mathieu R."/>
            <person name="Krasovec M."/>
            <person name="Hebrard M."/>
            <person name="Yau S."/>
            <person name="Desgranges E."/>
            <person name="Martin J."/>
            <person name="Schackwitz W."/>
            <person name="Kuo A."/>
            <person name="Salin G."/>
            <person name="Donnadieu C."/>
            <person name="Desdevises Y."/>
            <person name="Sanchez-Ferandin S."/>
            <person name="Moreau H."/>
            <person name="Rivals E."/>
            <person name="Grigoriev I.V."/>
            <person name="Grimsley N."/>
            <person name="Eyre-Walker A."/>
            <person name="Piganeau G."/>
        </authorList>
    </citation>
    <scope>NUCLEOTIDE SEQUENCE [LARGE SCALE GENOMIC DNA]</scope>
    <source>
        <strain evidence="2">RCC 1115</strain>
    </source>
</reference>
<dbReference type="EMBL" id="KZ155785">
    <property type="protein sequence ID" value="OUS46054.1"/>
    <property type="molecule type" value="Genomic_DNA"/>
</dbReference>
<gene>
    <name evidence="2" type="ORF">BE221DRAFT_12281</name>
</gene>
<feature type="region of interest" description="Disordered" evidence="1">
    <location>
        <begin position="176"/>
        <end position="198"/>
    </location>
</feature>
<evidence type="ECO:0000313" key="2">
    <source>
        <dbReference type="EMBL" id="OUS46054.1"/>
    </source>
</evidence>